<feature type="compositionally biased region" description="Basic residues" evidence="1">
    <location>
        <begin position="35"/>
        <end position="60"/>
    </location>
</feature>
<evidence type="ECO:0000313" key="3">
    <source>
        <dbReference type="Proteomes" id="UP000242146"/>
    </source>
</evidence>
<name>A0A1X2GGI0_9FUNG</name>
<keyword evidence="3" id="KW-1185">Reference proteome</keyword>
<evidence type="ECO:0000256" key="1">
    <source>
        <dbReference type="SAM" id="MobiDB-lite"/>
    </source>
</evidence>
<organism evidence="2 3">
    <name type="scientific">Hesseltinella vesiculosa</name>
    <dbReference type="NCBI Taxonomy" id="101127"/>
    <lineage>
        <taxon>Eukaryota</taxon>
        <taxon>Fungi</taxon>
        <taxon>Fungi incertae sedis</taxon>
        <taxon>Mucoromycota</taxon>
        <taxon>Mucoromycotina</taxon>
        <taxon>Mucoromycetes</taxon>
        <taxon>Mucorales</taxon>
        <taxon>Cunninghamellaceae</taxon>
        <taxon>Hesseltinella</taxon>
    </lineage>
</organism>
<dbReference type="STRING" id="101127.A0A1X2GGI0"/>
<reference evidence="2 3" key="1">
    <citation type="submission" date="2016-07" db="EMBL/GenBank/DDBJ databases">
        <title>Pervasive Adenine N6-methylation of Active Genes in Fungi.</title>
        <authorList>
            <consortium name="DOE Joint Genome Institute"/>
            <person name="Mondo S.J."/>
            <person name="Dannebaum R.O."/>
            <person name="Kuo R.C."/>
            <person name="Labutti K."/>
            <person name="Haridas S."/>
            <person name="Kuo A."/>
            <person name="Salamov A."/>
            <person name="Ahrendt S.R."/>
            <person name="Lipzen A."/>
            <person name="Sullivan W."/>
            <person name="Andreopoulos W.B."/>
            <person name="Clum A."/>
            <person name="Lindquist E."/>
            <person name="Daum C."/>
            <person name="Ramamoorthy G.K."/>
            <person name="Gryganskyi A."/>
            <person name="Culley D."/>
            <person name="Magnuson J.K."/>
            <person name="James T.Y."/>
            <person name="O'Malley M.A."/>
            <person name="Stajich J.E."/>
            <person name="Spatafora J.W."/>
            <person name="Visel A."/>
            <person name="Grigoriev I.V."/>
        </authorList>
    </citation>
    <scope>NUCLEOTIDE SEQUENCE [LARGE SCALE GENOMIC DNA]</scope>
    <source>
        <strain evidence="2 3">NRRL 3301</strain>
    </source>
</reference>
<dbReference type="PANTHER" id="PTHR34689">
    <property type="entry name" value="NUCLEIC ACID-BINDING PROTEIN"/>
    <property type="match status" value="1"/>
</dbReference>
<protein>
    <submittedName>
        <fullName evidence="2">Uncharacterized protein</fullName>
    </submittedName>
</protein>
<dbReference type="AlphaFoldDB" id="A0A1X2GGI0"/>
<evidence type="ECO:0000313" key="2">
    <source>
        <dbReference type="EMBL" id="ORX53142.1"/>
    </source>
</evidence>
<proteinExistence type="predicted"/>
<accession>A0A1X2GGI0</accession>
<feature type="region of interest" description="Disordered" evidence="1">
    <location>
        <begin position="1"/>
        <end position="67"/>
    </location>
</feature>
<dbReference type="Proteomes" id="UP000242146">
    <property type="component" value="Unassembled WGS sequence"/>
</dbReference>
<dbReference type="EMBL" id="MCGT01000016">
    <property type="protein sequence ID" value="ORX53142.1"/>
    <property type="molecule type" value="Genomic_DNA"/>
</dbReference>
<gene>
    <name evidence="2" type="ORF">DM01DRAFT_1306160</name>
</gene>
<sequence length="220" mass="26456">MLTCIFYIRSSRKRHRSESRESYSSSDSSSEDERRHKKRKKDKKHKKSKKKSKKEKKSKHSVGDSWGKYGIIHEDDIFTKEPEFQAWLIQVKHQDVETLSKMRRKQMFLDFMEDYNTATMPHEKFYDMAKWERNHDATVRKGDPVPEAEWGTFDFRKDEENIKMERRRAAVEATKTPSVQLSQQQLDELSRVNRERVELDRLRRMGIKSHRNLGVRYDEA</sequence>
<dbReference type="OrthoDB" id="2538345at2759"/>
<dbReference type="PANTHER" id="PTHR34689:SF1">
    <property type="entry name" value="NUCLEIC ACID-BINDING PROTEIN"/>
    <property type="match status" value="1"/>
</dbReference>
<comment type="caution">
    <text evidence="2">The sequence shown here is derived from an EMBL/GenBank/DDBJ whole genome shotgun (WGS) entry which is preliminary data.</text>
</comment>